<keyword evidence="2" id="KW-1185">Reference proteome</keyword>
<dbReference type="KEGG" id="bbis:104996890"/>
<proteinExistence type="predicted"/>
<feature type="compositionally biased region" description="Low complexity" evidence="1">
    <location>
        <begin position="146"/>
        <end position="181"/>
    </location>
</feature>
<organism evidence="2 3">
    <name type="scientific">Bison bison bison</name>
    <name type="common">North American plains bison</name>
    <dbReference type="NCBI Taxonomy" id="43346"/>
    <lineage>
        <taxon>Eukaryota</taxon>
        <taxon>Metazoa</taxon>
        <taxon>Chordata</taxon>
        <taxon>Craniata</taxon>
        <taxon>Vertebrata</taxon>
        <taxon>Euteleostomi</taxon>
        <taxon>Mammalia</taxon>
        <taxon>Eutheria</taxon>
        <taxon>Laurasiatheria</taxon>
        <taxon>Artiodactyla</taxon>
        <taxon>Ruminantia</taxon>
        <taxon>Pecora</taxon>
        <taxon>Bovidae</taxon>
        <taxon>Bovinae</taxon>
        <taxon>Bison</taxon>
    </lineage>
</organism>
<feature type="region of interest" description="Disordered" evidence="1">
    <location>
        <begin position="198"/>
        <end position="218"/>
    </location>
</feature>
<protein>
    <submittedName>
        <fullName evidence="3">KHDC1-like protein</fullName>
    </submittedName>
</protein>
<dbReference type="GeneID" id="104996890"/>
<evidence type="ECO:0000256" key="1">
    <source>
        <dbReference type="SAM" id="MobiDB-lite"/>
    </source>
</evidence>
<accession>A0A6P3IF91</accession>
<dbReference type="OrthoDB" id="9787755at2759"/>
<dbReference type="RefSeq" id="XP_010849580.1">
    <property type="nucleotide sequence ID" value="XM_010851278.1"/>
</dbReference>
<reference evidence="3" key="1">
    <citation type="submission" date="2025-08" db="UniProtKB">
        <authorList>
            <consortium name="RefSeq"/>
        </authorList>
    </citation>
    <scope>IDENTIFICATION</scope>
    <source>
        <tissue evidence="3">Blood</tissue>
    </source>
</reference>
<dbReference type="CTD" id="100129128"/>
<dbReference type="GO" id="GO:0005737">
    <property type="term" value="C:cytoplasm"/>
    <property type="evidence" value="ECO:0007669"/>
    <property type="project" value="TreeGrafter"/>
</dbReference>
<gene>
    <name evidence="3" type="primary">KHDC1L</name>
</gene>
<dbReference type="Proteomes" id="UP000515208">
    <property type="component" value="Unplaced"/>
</dbReference>
<evidence type="ECO:0000313" key="3">
    <source>
        <dbReference type="RefSeq" id="XP_010849580.1"/>
    </source>
</evidence>
<feature type="region of interest" description="Disordered" evidence="1">
    <location>
        <begin position="112"/>
        <end position="182"/>
    </location>
</feature>
<dbReference type="GO" id="GO:0003723">
    <property type="term" value="F:RNA binding"/>
    <property type="evidence" value="ECO:0007669"/>
    <property type="project" value="TreeGrafter"/>
</dbReference>
<dbReference type="PANTHER" id="PTHR31368:SF6">
    <property type="entry name" value="KH HOMOLOGY DOMAIN-CONTAINING PROTEIN 1"/>
    <property type="match status" value="1"/>
</dbReference>
<evidence type="ECO:0000313" key="2">
    <source>
        <dbReference type="Proteomes" id="UP000515208"/>
    </source>
</evidence>
<dbReference type="PANTHER" id="PTHR31368">
    <property type="entry name" value="DEVELOPMENT PLURPOTENCY-ASSOCIATED PROTEIN 1/5 FAMILY MEMBER"/>
    <property type="match status" value="1"/>
</dbReference>
<name>A0A6P3IF91_BISBB</name>
<sequence>MELKSRWWTVPERFAFPLEFYIERDQEELIYIPGPSLSSFPCPSSLFAVILTPRPPGHLDADLLRLGAHSQTFIQRERGFAATGLTRVLLVASLESRQWLFLMVWRVSSRDPKSWGRALGKGVPSGRGGKAQEMRTGRGGGPGPVTPSRSPRGPGQPGESGLAPRSPCRPRAAAAGPGSQPLTTRDLAAAHAILLDPGACSRPTGEGAPSPLGPPRPAVTERLVADPFRVHSVHQTVLISAGQSRGEEASEERPDRQDPRWRPWCILGPLGTFWRHMEARV</sequence>
<dbReference type="AlphaFoldDB" id="A0A6P3IF91"/>